<feature type="domain" description="Putative zinc-finger" evidence="2">
    <location>
        <begin position="3"/>
        <end position="36"/>
    </location>
</feature>
<feature type="transmembrane region" description="Helical" evidence="1">
    <location>
        <begin position="105"/>
        <end position="127"/>
    </location>
</feature>
<keyword evidence="1" id="KW-1133">Transmembrane helix</keyword>
<name>A0A286TWP7_9BACT</name>
<evidence type="ECO:0000256" key="1">
    <source>
        <dbReference type="SAM" id="Phobius"/>
    </source>
</evidence>
<accession>A0A286TWP7</accession>
<keyword evidence="1" id="KW-0472">Membrane</keyword>
<proteinExistence type="predicted"/>
<dbReference type="Pfam" id="PF13490">
    <property type="entry name" value="zf-HC2"/>
    <property type="match status" value="1"/>
</dbReference>
<dbReference type="RefSeq" id="WP_096893612.1">
    <property type="nucleotide sequence ID" value="NZ_BAOS01000010.1"/>
</dbReference>
<sequence>MTCNEAIEQFHEFLDNELDETNYSNIRQHIDLCHKCCEKFEFEQAIKRTVKEKTQIHKTPQHLLQSIKSQWAELNEGRSRPEPSVVESKRTFLDGIFGLFTLRPAYVTMAVLLPMTIIGLAAYLAFFRPVEYSPIVKVAAERHDSFVNNNMHLDLVSSDSNEIRRHFQNLQRSNPAIDVPEFNGREMELLGCKDYSRDGRKSAYVGLRGNQNKISLEMANGSGIDMDKLPHKFFKGRTYYFARYNGYNVVMWKHGNTLYSLTSTMNREGLMRVASETILSYNK</sequence>
<dbReference type="InterPro" id="IPR027383">
    <property type="entry name" value="Znf_put"/>
</dbReference>
<reference evidence="4" key="1">
    <citation type="journal article" date="2017" name="Environ. Microbiol. Rep.">
        <title>Genetic Diversity of Marine Anaerobic Ammonium-Oxidizing Bacteria as Revealed by Genomic and Proteomic Analyses of 'Candidatus Scalindua japonica'.</title>
        <authorList>
            <person name="Oshiki M."/>
            <person name="Mizuto K."/>
            <person name="Kimura Z."/>
            <person name="Kindaichi T."/>
            <person name="Satoh H."/>
            <person name="Okabe S."/>
        </authorList>
    </citation>
    <scope>NUCLEOTIDE SEQUENCE [LARGE SCALE GENOMIC DNA]</scope>
    <source>
        <strain evidence="4">husup-a2</strain>
    </source>
</reference>
<comment type="caution">
    <text evidence="3">The sequence shown here is derived from an EMBL/GenBank/DDBJ whole genome shotgun (WGS) entry which is preliminary data.</text>
</comment>
<organism evidence="3 4">
    <name type="scientific">Candidatus Scalindua japonica</name>
    <dbReference type="NCBI Taxonomy" id="1284222"/>
    <lineage>
        <taxon>Bacteria</taxon>
        <taxon>Pseudomonadati</taxon>
        <taxon>Planctomycetota</taxon>
        <taxon>Candidatus Brocadiia</taxon>
        <taxon>Candidatus Brocadiales</taxon>
        <taxon>Candidatus Scalinduaceae</taxon>
        <taxon>Candidatus Scalindua</taxon>
    </lineage>
</organism>
<evidence type="ECO:0000313" key="3">
    <source>
        <dbReference type="EMBL" id="GAX60317.1"/>
    </source>
</evidence>
<keyword evidence="4" id="KW-1185">Reference proteome</keyword>
<protein>
    <submittedName>
        <fullName evidence="3">Anti-sigma factor</fullName>
    </submittedName>
</protein>
<keyword evidence="1" id="KW-0812">Transmembrane</keyword>
<gene>
    <name evidence="3" type="ORF">SCALIN_C10_0077</name>
</gene>
<evidence type="ECO:0000313" key="4">
    <source>
        <dbReference type="Proteomes" id="UP000218542"/>
    </source>
</evidence>
<dbReference type="Proteomes" id="UP000218542">
    <property type="component" value="Unassembled WGS sequence"/>
</dbReference>
<dbReference type="EMBL" id="BAOS01000010">
    <property type="protein sequence ID" value="GAX60317.1"/>
    <property type="molecule type" value="Genomic_DNA"/>
</dbReference>
<dbReference type="OrthoDB" id="265248at2"/>
<evidence type="ECO:0000259" key="2">
    <source>
        <dbReference type="Pfam" id="PF13490"/>
    </source>
</evidence>
<dbReference type="AlphaFoldDB" id="A0A286TWP7"/>